<dbReference type="SUPFAM" id="SSF51126">
    <property type="entry name" value="Pectin lyase-like"/>
    <property type="match status" value="1"/>
</dbReference>
<dbReference type="EMBL" id="QWET01000007">
    <property type="protein sequence ID" value="RIH65086.1"/>
    <property type="molecule type" value="Genomic_DNA"/>
</dbReference>
<dbReference type="InterPro" id="IPR039448">
    <property type="entry name" value="Beta_helix"/>
</dbReference>
<dbReference type="SMART" id="SM00710">
    <property type="entry name" value="PbH1"/>
    <property type="match status" value="8"/>
</dbReference>
<evidence type="ECO:0000313" key="5">
    <source>
        <dbReference type="EMBL" id="RIH65086.1"/>
    </source>
</evidence>
<dbReference type="InterPro" id="IPR011050">
    <property type="entry name" value="Pectin_lyase_fold/virulence"/>
</dbReference>
<proteinExistence type="predicted"/>
<evidence type="ECO:0000256" key="2">
    <source>
        <dbReference type="SAM" id="MobiDB-lite"/>
    </source>
</evidence>
<organism evidence="5 6">
    <name type="scientific">Mariniphaga sediminis</name>
    <dbReference type="NCBI Taxonomy" id="1628158"/>
    <lineage>
        <taxon>Bacteria</taxon>
        <taxon>Pseudomonadati</taxon>
        <taxon>Bacteroidota</taxon>
        <taxon>Bacteroidia</taxon>
        <taxon>Marinilabiliales</taxon>
        <taxon>Prolixibacteraceae</taxon>
        <taxon>Mariniphaga</taxon>
    </lineage>
</organism>
<gene>
    <name evidence="5" type="ORF">D1164_10890</name>
</gene>
<name>A0A399D0Y0_9BACT</name>
<dbReference type="PANTHER" id="PTHR22990">
    <property type="entry name" value="F-BOX ONLY PROTEIN"/>
    <property type="match status" value="1"/>
</dbReference>
<comment type="caution">
    <text evidence="5">The sequence shown here is derived from an EMBL/GenBank/DDBJ whole genome shotgun (WGS) entry which is preliminary data.</text>
</comment>
<feature type="signal peptide" evidence="3">
    <location>
        <begin position="1"/>
        <end position="19"/>
    </location>
</feature>
<dbReference type="InterPro" id="IPR012334">
    <property type="entry name" value="Pectin_lyas_fold"/>
</dbReference>
<dbReference type="InterPro" id="IPR051550">
    <property type="entry name" value="SCF-Subunits/Alg-Epimerases"/>
</dbReference>
<reference evidence="5 6" key="1">
    <citation type="journal article" date="2015" name="Int. J. Syst. Evol. Microbiol.">
        <title>Mariniphaga sediminis sp. nov., isolated from coastal sediment.</title>
        <authorList>
            <person name="Wang F.Q."/>
            <person name="Shen Q.Y."/>
            <person name="Chen G.J."/>
            <person name="Du Z.J."/>
        </authorList>
    </citation>
    <scope>NUCLEOTIDE SEQUENCE [LARGE SCALE GENOMIC DNA]</scope>
    <source>
        <strain evidence="5 6">SY21</strain>
    </source>
</reference>
<evidence type="ECO:0000313" key="6">
    <source>
        <dbReference type="Proteomes" id="UP000266441"/>
    </source>
</evidence>
<keyword evidence="6" id="KW-1185">Reference proteome</keyword>
<feature type="chain" id="PRO_5017277512" description="Right handed beta helix domain-containing protein" evidence="3">
    <location>
        <begin position="20"/>
        <end position="425"/>
    </location>
</feature>
<dbReference type="InterPro" id="IPR006626">
    <property type="entry name" value="PbH1"/>
</dbReference>
<evidence type="ECO:0000259" key="4">
    <source>
        <dbReference type="Pfam" id="PF13229"/>
    </source>
</evidence>
<dbReference type="AlphaFoldDB" id="A0A399D0Y0"/>
<dbReference type="Proteomes" id="UP000266441">
    <property type="component" value="Unassembled WGS sequence"/>
</dbReference>
<evidence type="ECO:0000256" key="3">
    <source>
        <dbReference type="SAM" id="SignalP"/>
    </source>
</evidence>
<dbReference type="OrthoDB" id="974771at2"/>
<protein>
    <recommendedName>
        <fullName evidence="4">Right handed beta helix domain-containing protein</fullName>
    </recommendedName>
</protein>
<sequence>MKNFFLIFLFLTGSLFIKAQNATEKADALVSPKVVEKEMTVGGNEADICGFNNQSIQLAIDAVAKTGGTVKLTSGVFEITAPVRMSSNVRLIGSGRETVLKRAKGVQTKFIVDADYGELKITVENADGFDPGMKIQVTDRDQSSCWNVSTAYITDIRDNIIYIDDYLKRDYRSDRDGLISNASSVIEIIEAANVTVSNLTVDGNREENFFADGCNSAGILVFKSKKVIVDKVHVKNFNGEGISWQITENVTIRNSEISGSGNTGMHPGTGSPFTTIENNDVHHNDNDGLFICWRVYQSRVTNNRFHHNGRFGICTGHKDTDVVFTGNHIFENGSDGVHLRGERESNAPHRNTFLENVIENNGTNGSGYGFSINSPARDLILKDNIFQSTGEQTQKAAVYIQANGLPPEMINNKMEGHPEGEVIKE</sequence>
<dbReference type="RefSeq" id="WP_119350011.1">
    <property type="nucleotide sequence ID" value="NZ_QWET01000007.1"/>
</dbReference>
<dbReference type="Gene3D" id="2.160.20.10">
    <property type="entry name" value="Single-stranded right-handed beta-helix, Pectin lyase-like"/>
    <property type="match status" value="1"/>
</dbReference>
<evidence type="ECO:0000256" key="1">
    <source>
        <dbReference type="ARBA" id="ARBA00022737"/>
    </source>
</evidence>
<keyword evidence="3" id="KW-0732">Signal</keyword>
<dbReference type="Pfam" id="PF13229">
    <property type="entry name" value="Beta_helix"/>
    <property type="match status" value="1"/>
</dbReference>
<dbReference type="PANTHER" id="PTHR22990:SF15">
    <property type="entry name" value="F-BOX ONLY PROTEIN 10"/>
    <property type="match status" value="1"/>
</dbReference>
<feature type="domain" description="Right handed beta helix" evidence="4">
    <location>
        <begin position="186"/>
        <end position="353"/>
    </location>
</feature>
<feature type="region of interest" description="Disordered" evidence="2">
    <location>
        <begin position="260"/>
        <end position="279"/>
    </location>
</feature>
<accession>A0A399D0Y0</accession>
<keyword evidence="1" id="KW-0677">Repeat</keyword>